<dbReference type="EMBL" id="KB932881">
    <property type="protein sequence ID" value="EOO03018.1"/>
    <property type="molecule type" value="Genomic_DNA"/>
</dbReference>
<evidence type="ECO:0000313" key="2">
    <source>
        <dbReference type="Proteomes" id="UP000014074"/>
    </source>
</evidence>
<dbReference type="GeneID" id="19321607"/>
<dbReference type="Pfam" id="PF12311">
    <property type="entry name" value="DUF3632"/>
    <property type="match status" value="1"/>
</dbReference>
<organism evidence="1 2">
    <name type="scientific">Phaeoacremonium minimum (strain UCR-PA7)</name>
    <name type="common">Esca disease fungus</name>
    <name type="synonym">Togninia minima</name>
    <dbReference type="NCBI Taxonomy" id="1286976"/>
    <lineage>
        <taxon>Eukaryota</taxon>
        <taxon>Fungi</taxon>
        <taxon>Dikarya</taxon>
        <taxon>Ascomycota</taxon>
        <taxon>Pezizomycotina</taxon>
        <taxon>Sordariomycetes</taxon>
        <taxon>Sordariomycetidae</taxon>
        <taxon>Togniniales</taxon>
        <taxon>Togniniaceae</taxon>
        <taxon>Phaeoacremonium</taxon>
    </lineage>
</organism>
<name>R8BUF3_PHAM7</name>
<evidence type="ECO:0000313" key="1">
    <source>
        <dbReference type="EMBL" id="EOO03018.1"/>
    </source>
</evidence>
<proteinExistence type="predicted"/>
<sequence length="155" mass="17245">MFIETAKVLDKNDPFQDKLVSLLLRTKELDSLRKALYSNNESAIRTWESYGFGTNLRTSSERLLAEGTITQQCNLAAFAARAMAIGICRDSISLTALWCLREVLETDDEAKAISLLSVAIVWIEHCSYSLLTLSALNRSYKDQSDAHLIAPGAWA</sequence>
<gene>
    <name evidence="1" type="ORF">UCRPA7_1458</name>
</gene>
<keyword evidence="2" id="KW-1185">Reference proteome</keyword>
<protein>
    <submittedName>
        <fullName evidence="1">Uncharacterized protein</fullName>
    </submittedName>
</protein>
<dbReference type="InterPro" id="IPR053204">
    <property type="entry name" value="Oxopyrrolidines_Biosynth-assoc"/>
</dbReference>
<dbReference type="PANTHER" id="PTHR38797:SF4">
    <property type="entry name" value="NUCLEAR PORE COMPLEX PROTEIN NUP85"/>
    <property type="match status" value="1"/>
</dbReference>
<dbReference type="OrthoDB" id="5403091at2759"/>
<dbReference type="AlphaFoldDB" id="R8BUF3"/>
<accession>R8BUF3</accession>
<reference evidence="2" key="1">
    <citation type="journal article" date="2013" name="Genome Announc.">
        <title>Draft genome sequence of the ascomycete Phaeoacremonium aleophilum strain UCR-PA7, a causal agent of the esca disease complex in grapevines.</title>
        <authorList>
            <person name="Blanco-Ulate B."/>
            <person name="Rolshausen P."/>
            <person name="Cantu D."/>
        </authorList>
    </citation>
    <scope>NUCLEOTIDE SEQUENCE [LARGE SCALE GENOMIC DNA]</scope>
    <source>
        <strain evidence="2">UCR-PA7</strain>
    </source>
</reference>
<dbReference type="eggNOG" id="ENOG502RX3A">
    <property type="taxonomic scope" value="Eukaryota"/>
</dbReference>
<dbReference type="PANTHER" id="PTHR38797">
    <property type="entry name" value="NUCLEAR PORE COMPLEX PROTEIN NUP85-RELATED"/>
    <property type="match status" value="1"/>
</dbReference>
<dbReference type="Proteomes" id="UP000014074">
    <property type="component" value="Unassembled WGS sequence"/>
</dbReference>
<dbReference type="InterPro" id="IPR022085">
    <property type="entry name" value="OpdG"/>
</dbReference>
<dbReference type="KEGG" id="tmn:UCRPA7_1458"/>
<dbReference type="HOGENOM" id="CLU_1696733_0_0_1"/>
<dbReference type="RefSeq" id="XP_007912229.1">
    <property type="nucleotide sequence ID" value="XM_007914038.1"/>
</dbReference>